<keyword evidence="1" id="KW-0805">Transcription regulation</keyword>
<dbReference type="SUPFAM" id="SSF46689">
    <property type="entry name" value="Homeodomain-like"/>
    <property type="match status" value="1"/>
</dbReference>
<gene>
    <name evidence="5" type="ORF">HMPREF1065_02911</name>
</gene>
<dbReference type="PANTHER" id="PTHR43280">
    <property type="entry name" value="ARAC-FAMILY TRANSCRIPTIONAL REGULATOR"/>
    <property type="match status" value="1"/>
</dbReference>
<dbReference type="Gene3D" id="1.10.10.60">
    <property type="entry name" value="Homeodomain-like"/>
    <property type="match status" value="2"/>
</dbReference>
<keyword evidence="3" id="KW-0804">Transcription</keyword>
<evidence type="ECO:0000313" key="5">
    <source>
        <dbReference type="EMBL" id="EIY36089.1"/>
    </source>
</evidence>
<evidence type="ECO:0000259" key="4">
    <source>
        <dbReference type="PROSITE" id="PS01124"/>
    </source>
</evidence>
<dbReference type="PANTHER" id="PTHR43280:SF32">
    <property type="entry name" value="TRANSCRIPTIONAL REGULATORY PROTEIN"/>
    <property type="match status" value="1"/>
</dbReference>
<dbReference type="GO" id="GO:0003700">
    <property type="term" value="F:DNA-binding transcription factor activity"/>
    <property type="evidence" value="ECO:0007669"/>
    <property type="project" value="InterPro"/>
</dbReference>
<dbReference type="Pfam" id="PF12833">
    <property type="entry name" value="HTH_18"/>
    <property type="match status" value="1"/>
</dbReference>
<protein>
    <recommendedName>
        <fullName evidence="4">HTH araC/xylS-type domain-containing protein</fullName>
    </recommendedName>
</protein>
<dbReference type="InterPro" id="IPR009057">
    <property type="entry name" value="Homeodomain-like_sf"/>
</dbReference>
<keyword evidence="2" id="KW-0238">DNA-binding</keyword>
<sequence>MDVIELNSIETYCRVFELPFTHPLVGVVECNEPEKLKPYMINWGFYALFLKDMASCTITYGKTRYDHGDKSIIAFAPGQVCAFEAIPGKDPKFTGVLFHPDFIHGTGLGRNILRYSFFAYSSNEALHLSPSEFRIIRNLIEIIGTELEMATDDHTHGIICDNIQLLLDYCVRFYDRQFTERHELNRDVLQRFENLLNEYFISGDAERLGLPTVNYFADKISLSPNYFGDLVKRETGVSAKEYLRKKLLEAAKEQLLNPQKSISQVAQSLGFQYPQHFVRFFKSMTGTTPGEFRERLHRSTYT</sequence>
<organism evidence="5 6">
    <name type="scientific">Phocaeicola dorei CL03T12C01</name>
    <dbReference type="NCBI Taxonomy" id="997877"/>
    <lineage>
        <taxon>Bacteria</taxon>
        <taxon>Pseudomonadati</taxon>
        <taxon>Bacteroidota</taxon>
        <taxon>Bacteroidia</taxon>
        <taxon>Bacteroidales</taxon>
        <taxon>Bacteroidaceae</taxon>
        <taxon>Phocaeicola</taxon>
    </lineage>
</organism>
<feature type="domain" description="HTH araC/xylS-type" evidence="4">
    <location>
        <begin position="190"/>
        <end position="295"/>
    </location>
</feature>
<dbReference type="SMART" id="SM00342">
    <property type="entry name" value="HTH_ARAC"/>
    <property type="match status" value="1"/>
</dbReference>
<proteinExistence type="predicted"/>
<evidence type="ECO:0000256" key="2">
    <source>
        <dbReference type="ARBA" id="ARBA00023125"/>
    </source>
</evidence>
<evidence type="ECO:0000256" key="3">
    <source>
        <dbReference type="ARBA" id="ARBA00023163"/>
    </source>
</evidence>
<accession>I9FQX3</accession>
<dbReference type="EMBL" id="AGXI01000019">
    <property type="protein sequence ID" value="EIY36089.1"/>
    <property type="molecule type" value="Genomic_DNA"/>
</dbReference>
<evidence type="ECO:0000313" key="6">
    <source>
        <dbReference type="Proteomes" id="UP000004019"/>
    </source>
</evidence>
<evidence type="ECO:0000256" key="1">
    <source>
        <dbReference type="ARBA" id="ARBA00023015"/>
    </source>
</evidence>
<dbReference type="GO" id="GO:0043565">
    <property type="term" value="F:sequence-specific DNA binding"/>
    <property type="evidence" value="ECO:0007669"/>
    <property type="project" value="InterPro"/>
</dbReference>
<dbReference type="PROSITE" id="PS01124">
    <property type="entry name" value="HTH_ARAC_FAMILY_2"/>
    <property type="match status" value="1"/>
</dbReference>
<dbReference type="PATRIC" id="fig|997877.3.peg.3068"/>
<name>I9FQX3_9BACT</name>
<dbReference type="AlphaFoldDB" id="I9FQX3"/>
<dbReference type="InterPro" id="IPR018060">
    <property type="entry name" value="HTH_AraC"/>
</dbReference>
<dbReference type="PRINTS" id="PR00032">
    <property type="entry name" value="HTHARAC"/>
</dbReference>
<comment type="caution">
    <text evidence="5">The sequence shown here is derived from an EMBL/GenBank/DDBJ whole genome shotgun (WGS) entry which is preliminary data.</text>
</comment>
<reference evidence="5 6" key="1">
    <citation type="submission" date="2012-02" db="EMBL/GenBank/DDBJ databases">
        <title>The Genome Sequence of Bacteroides dorei CL03T12C01.</title>
        <authorList>
            <consortium name="The Broad Institute Genome Sequencing Platform"/>
            <person name="Earl A."/>
            <person name="Ward D."/>
            <person name="Feldgarden M."/>
            <person name="Gevers D."/>
            <person name="Zitomersky N.L."/>
            <person name="Coyne M.J."/>
            <person name="Comstock L.E."/>
            <person name="Young S.K."/>
            <person name="Zeng Q."/>
            <person name="Gargeya S."/>
            <person name="Fitzgerald M."/>
            <person name="Haas B."/>
            <person name="Abouelleil A."/>
            <person name="Alvarado L."/>
            <person name="Arachchi H.M."/>
            <person name="Berlin A."/>
            <person name="Chapman S.B."/>
            <person name="Gearin G."/>
            <person name="Goldberg J."/>
            <person name="Griggs A."/>
            <person name="Gujja S."/>
            <person name="Hansen M."/>
            <person name="Heiman D."/>
            <person name="Howarth C."/>
            <person name="Larimer J."/>
            <person name="Lui A."/>
            <person name="MacDonald P.J.P."/>
            <person name="McCowen C."/>
            <person name="Montmayeur A."/>
            <person name="Murphy C."/>
            <person name="Neiman D."/>
            <person name="Pearson M."/>
            <person name="Priest M."/>
            <person name="Roberts A."/>
            <person name="Saif S."/>
            <person name="Shea T."/>
            <person name="Sisk P."/>
            <person name="Stolte C."/>
            <person name="Sykes S."/>
            <person name="Wortman J."/>
            <person name="Nusbaum C."/>
            <person name="Birren B."/>
        </authorList>
    </citation>
    <scope>NUCLEOTIDE SEQUENCE [LARGE SCALE GENOMIC DNA]</scope>
    <source>
        <strain evidence="5 6">CL03T12C01</strain>
    </source>
</reference>
<dbReference type="Proteomes" id="UP000004019">
    <property type="component" value="Unassembled WGS sequence"/>
</dbReference>
<dbReference type="RefSeq" id="WP_007855160.1">
    <property type="nucleotide sequence ID" value="NZ_CP011531.1"/>
</dbReference>
<dbReference type="HOGENOM" id="CLU_000445_88_11_10"/>
<dbReference type="InterPro" id="IPR020449">
    <property type="entry name" value="Tscrpt_reg_AraC-type_HTH"/>
</dbReference>